<evidence type="ECO:0000313" key="3">
    <source>
        <dbReference type="Proteomes" id="UP000295083"/>
    </source>
</evidence>
<evidence type="ECO:0000313" key="2">
    <source>
        <dbReference type="EMBL" id="TDZ36901.1"/>
    </source>
</evidence>
<name>A0A4R8QDQ8_9PEZI</name>
<keyword evidence="1" id="KW-0732">Signal</keyword>
<dbReference type="Proteomes" id="UP000295083">
    <property type="component" value="Unassembled WGS sequence"/>
</dbReference>
<evidence type="ECO:0008006" key="4">
    <source>
        <dbReference type="Google" id="ProtNLM"/>
    </source>
</evidence>
<reference evidence="2 3" key="1">
    <citation type="submission" date="2018-11" db="EMBL/GenBank/DDBJ databases">
        <title>Genome sequence and assembly of Colletotrichum spinosum.</title>
        <authorList>
            <person name="Gan P."/>
            <person name="Shirasu K."/>
        </authorList>
    </citation>
    <scope>NUCLEOTIDE SEQUENCE [LARGE SCALE GENOMIC DNA]</scope>
    <source>
        <strain evidence="2 3">CBS 515.97</strain>
    </source>
</reference>
<comment type="caution">
    <text evidence="2">The sequence shown here is derived from an EMBL/GenBank/DDBJ whole genome shotgun (WGS) entry which is preliminary data.</text>
</comment>
<accession>A0A4R8QDQ8</accession>
<feature type="chain" id="PRO_5020929932" description="F-box domain-containing protein" evidence="1">
    <location>
        <begin position="29"/>
        <end position="301"/>
    </location>
</feature>
<proteinExistence type="predicted"/>
<gene>
    <name evidence="2" type="ORF">C8035_v006431</name>
</gene>
<evidence type="ECO:0000256" key="1">
    <source>
        <dbReference type="SAM" id="SignalP"/>
    </source>
</evidence>
<dbReference type="EMBL" id="QAPG01000028">
    <property type="protein sequence ID" value="TDZ36901.1"/>
    <property type="molecule type" value="Genomic_DNA"/>
</dbReference>
<feature type="signal peptide" evidence="1">
    <location>
        <begin position="1"/>
        <end position="28"/>
    </location>
</feature>
<dbReference type="AlphaFoldDB" id="A0A4R8QDQ8"/>
<organism evidence="2 3">
    <name type="scientific">Colletotrichum spinosum</name>
    <dbReference type="NCBI Taxonomy" id="1347390"/>
    <lineage>
        <taxon>Eukaryota</taxon>
        <taxon>Fungi</taxon>
        <taxon>Dikarya</taxon>
        <taxon>Ascomycota</taxon>
        <taxon>Pezizomycotina</taxon>
        <taxon>Sordariomycetes</taxon>
        <taxon>Hypocreomycetidae</taxon>
        <taxon>Glomerellales</taxon>
        <taxon>Glomerellaceae</taxon>
        <taxon>Colletotrichum</taxon>
        <taxon>Colletotrichum orbiculare species complex</taxon>
    </lineage>
</organism>
<protein>
    <recommendedName>
        <fullName evidence="4">F-box domain-containing protein</fullName>
    </recommendedName>
</protein>
<sequence length="301" mass="34537">MDDLARPIKSSPTPFYIVFLLVLDVLLADFDVQEVSRTCFRCFCQLANVEPWIVKMRRKEGHDAVEFYIGEGPTSNATACRRRDYLEHISQVNRHSRTYICARYPRFTFVSSAGWQSPDFVWTCPKFDIFHPDFVDHTSTADEYIGPYRHAPRAILRHVRNICMDPAFFAAEDVLRMLAAMPDLELVLLTCEAKHDRLRRRARPMPLDPPLYTGLVPLADLSGPLFGDVCSRGVRTVLCWGEFRYTDFAQLVDTGQGPSLEYLGMCEWYEGRCLNILLEVSSIQTPRLPAYKPSVWSLVNV</sequence>
<keyword evidence="3" id="KW-1185">Reference proteome</keyword>